<reference evidence="1 2" key="1">
    <citation type="submission" date="2016-11" db="EMBL/GenBank/DDBJ databases">
        <authorList>
            <person name="Jaros S."/>
            <person name="Januszkiewicz K."/>
            <person name="Wedrychowicz H."/>
        </authorList>
    </citation>
    <scope>NUCLEOTIDE SEQUENCE [LARGE SCALE GENOMIC DNA]</scope>
    <source>
        <strain evidence="1 2">DSM 15930</strain>
    </source>
</reference>
<proteinExistence type="predicted"/>
<dbReference type="STRING" id="1120996.SAMN02746066_01463"/>
<evidence type="ECO:0000313" key="1">
    <source>
        <dbReference type="EMBL" id="SHM29774.1"/>
    </source>
</evidence>
<dbReference type="EMBL" id="FRCP01000008">
    <property type="protein sequence ID" value="SHM29774.1"/>
    <property type="molecule type" value="Genomic_DNA"/>
</dbReference>
<evidence type="ECO:0000313" key="2">
    <source>
        <dbReference type="Proteomes" id="UP000184038"/>
    </source>
</evidence>
<protein>
    <submittedName>
        <fullName evidence="1">Uncharacterized protein</fullName>
    </submittedName>
</protein>
<organism evidence="1 2">
    <name type="scientific">Anaerosporobacter mobilis DSM 15930</name>
    <dbReference type="NCBI Taxonomy" id="1120996"/>
    <lineage>
        <taxon>Bacteria</taxon>
        <taxon>Bacillati</taxon>
        <taxon>Bacillota</taxon>
        <taxon>Clostridia</taxon>
        <taxon>Lachnospirales</taxon>
        <taxon>Lachnospiraceae</taxon>
        <taxon>Anaerosporobacter</taxon>
    </lineage>
</organism>
<dbReference type="RefSeq" id="WP_073285313.1">
    <property type="nucleotide sequence ID" value="NZ_FRCP01000008.1"/>
</dbReference>
<dbReference type="AlphaFoldDB" id="A0A1M7HMU2"/>
<gene>
    <name evidence="1" type="ORF">SAMN02746066_01463</name>
</gene>
<dbReference type="Proteomes" id="UP000184038">
    <property type="component" value="Unassembled WGS sequence"/>
</dbReference>
<accession>A0A1M7HMU2</accession>
<keyword evidence="2" id="KW-1185">Reference proteome</keyword>
<name>A0A1M7HMU2_9FIRM</name>
<dbReference type="OrthoDB" id="2080807at2"/>
<sequence length="220" mass="25603">MINVILFSLAQNNDYSLKRLVDDLEMVTQDDTQGIHVQEYDDTFLKATYWQKKYRKGYRYNIEIKDFEVVEEEIVNIADFGIQIFEGKLLVFGNKQMAQKIITIIGIASKNSYVITEYVINIENLVKRICKNKDIELIKMKLVDITLDKGLLVNCDVNLLTQDNPNEIVMKYISNIVVISFKFEKMLSNITIYKSGKFSISKIDIEDKDEMIQKIIEITC</sequence>